<dbReference type="GeneID" id="87958104"/>
<keyword evidence="7 11" id="KW-1133">Transmembrane helix</keyword>
<evidence type="ECO:0000256" key="2">
    <source>
        <dbReference type="ARBA" id="ARBA00004653"/>
    </source>
</evidence>
<dbReference type="InterPro" id="IPR032816">
    <property type="entry name" value="VTT_dom"/>
</dbReference>
<feature type="domain" description="VTT" evidence="12">
    <location>
        <begin position="214"/>
        <end position="329"/>
    </location>
</feature>
<evidence type="ECO:0000256" key="9">
    <source>
        <dbReference type="ARBA" id="ARBA00023136"/>
    </source>
</evidence>
<accession>A0ABZ1D4L9</accession>
<feature type="compositionally biased region" description="Polar residues" evidence="10">
    <location>
        <begin position="46"/>
        <end position="71"/>
    </location>
</feature>
<evidence type="ECO:0000256" key="5">
    <source>
        <dbReference type="ARBA" id="ARBA00020673"/>
    </source>
</evidence>
<feature type="transmembrane region" description="Helical" evidence="11">
    <location>
        <begin position="398"/>
        <end position="418"/>
    </location>
</feature>
<reference evidence="13 14" key="1">
    <citation type="submission" date="2024-01" db="EMBL/GenBank/DDBJ databases">
        <title>Comparative genomics of Cryptococcus and Kwoniella reveals pathogenesis evolution and contrasting modes of karyotype evolution via chromosome fusion or intercentromeric recombination.</title>
        <authorList>
            <person name="Coelho M.A."/>
            <person name="David-Palma M."/>
            <person name="Shea T."/>
            <person name="Bowers K."/>
            <person name="McGinley-Smith S."/>
            <person name="Mohammad A.W."/>
            <person name="Gnirke A."/>
            <person name="Yurkov A.M."/>
            <person name="Nowrousian M."/>
            <person name="Sun S."/>
            <person name="Cuomo C.A."/>
            <person name="Heitman J."/>
        </authorList>
    </citation>
    <scope>NUCLEOTIDE SEQUENCE [LARGE SCALE GENOMIC DNA]</scope>
    <source>
        <strain evidence="13">CBS 11374</strain>
    </source>
</reference>
<sequence>MSENIRMDPAALSHINDGLGPASSGSAPSKSASPSLKTSTHPRPTFNHSSTSYATRNQTQSSYHQEPTSYISRDDHHNDNNYADDELPSKESLPSSSMYPPIESLHPYSHPGYTSTERERRFNGNRNRSVSLSLNEMWDKSRSVCSLKGEHGAGKSMMLGWIITTLIVLGILGWWRRELFEALDDLSKYLSSQGYYGHLIIFILILITTIPPIPLYSTLIVLSGYTFGVWEGFLISYAASLFGAVLVFGVSRVWLRDVIGRCLSSSPTSSTLLSLLSSHPHLLLLIRIAPYPYNLLNVILASSPSLSLRTYTACTALSLCKLVLHTWIGAGIHNLSTAYGHNLSDSDKQNGETSDEDSEGHWPSPHLPPPPHYHFHGNHGNEHGHGEWSNNREDIKAYSTWFGIALCIGLFCYLTYIAKKAVREAQREQEREMAESGQGLLISRRSEEGEEEV</sequence>
<proteinExistence type="inferred from homology"/>
<feature type="region of interest" description="Disordered" evidence="10">
    <location>
        <begin position="1"/>
        <end position="126"/>
    </location>
</feature>
<evidence type="ECO:0000256" key="6">
    <source>
        <dbReference type="ARBA" id="ARBA00022692"/>
    </source>
</evidence>
<feature type="region of interest" description="Disordered" evidence="10">
    <location>
        <begin position="343"/>
        <end position="387"/>
    </location>
</feature>
<dbReference type="EMBL" id="CP141888">
    <property type="protein sequence ID" value="WRT68992.1"/>
    <property type="molecule type" value="Genomic_DNA"/>
</dbReference>
<evidence type="ECO:0000256" key="3">
    <source>
        <dbReference type="ARBA" id="ARBA00008640"/>
    </source>
</evidence>
<keyword evidence="6 11" id="KW-0812">Transmembrane</keyword>
<evidence type="ECO:0000256" key="10">
    <source>
        <dbReference type="SAM" id="MobiDB-lite"/>
    </source>
</evidence>
<dbReference type="Proteomes" id="UP001329825">
    <property type="component" value="Chromosome 8"/>
</dbReference>
<comment type="function">
    <text evidence="1">Golgi membrane protein involved in vesicular trafficking and spindle migration.</text>
</comment>
<feature type="region of interest" description="Disordered" evidence="10">
    <location>
        <begin position="427"/>
        <end position="453"/>
    </location>
</feature>
<evidence type="ECO:0000256" key="1">
    <source>
        <dbReference type="ARBA" id="ARBA00002978"/>
    </source>
</evidence>
<evidence type="ECO:0000313" key="14">
    <source>
        <dbReference type="Proteomes" id="UP001329825"/>
    </source>
</evidence>
<comment type="subcellular location">
    <subcellularLocation>
        <location evidence="2">Golgi apparatus membrane</location>
        <topology evidence="2">Multi-pass membrane protein</topology>
    </subcellularLocation>
</comment>
<feature type="transmembrane region" description="Helical" evidence="11">
    <location>
        <begin position="158"/>
        <end position="175"/>
    </location>
</feature>
<gene>
    <name evidence="13" type="ORF">IL334_005974</name>
</gene>
<organism evidence="13 14">
    <name type="scientific">Kwoniella shivajii</name>
    <dbReference type="NCBI Taxonomy" id="564305"/>
    <lineage>
        <taxon>Eukaryota</taxon>
        <taxon>Fungi</taxon>
        <taxon>Dikarya</taxon>
        <taxon>Basidiomycota</taxon>
        <taxon>Agaricomycotina</taxon>
        <taxon>Tremellomycetes</taxon>
        <taxon>Tremellales</taxon>
        <taxon>Cryptococcaceae</taxon>
        <taxon>Kwoniella</taxon>
    </lineage>
</organism>
<evidence type="ECO:0000256" key="11">
    <source>
        <dbReference type="SAM" id="Phobius"/>
    </source>
</evidence>
<protein>
    <recommendedName>
        <fullName evidence="4">Golgi apparatus membrane protein TVP38</fullName>
    </recommendedName>
    <alternativeName>
        <fullName evidence="5">Golgi apparatus membrane protein tvp38</fullName>
    </alternativeName>
</protein>
<comment type="similarity">
    <text evidence="3">Belongs to the TVP38/TMEM64 family.</text>
</comment>
<feature type="compositionally biased region" description="Low complexity" evidence="10">
    <location>
        <begin position="18"/>
        <end position="39"/>
    </location>
</feature>
<dbReference type="PANTHER" id="PTHR47549">
    <property type="entry name" value="GOLGI APPARATUS MEMBRANE PROTEIN TVP38-RELATED"/>
    <property type="match status" value="1"/>
</dbReference>
<evidence type="ECO:0000313" key="13">
    <source>
        <dbReference type="EMBL" id="WRT68992.1"/>
    </source>
</evidence>
<keyword evidence="14" id="KW-1185">Reference proteome</keyword>
<keyword evidence="8" id="KW-0333">Golgi apparatus</keyword>
<evidence type="ECO:0000256" key="8">
    <source>
        <dbReference type="ARBA" id="ARBA00023034"/>
    </source>
</evidence>
<dbReference type="RefSeq" id="XP_062793731.1">
    <property type="nucleotide sequence ID" value="XM_062937680.1"/>
</dbReference>
<evidence type="ECO:0000256" key="4">
    <source>
        <dbReference type="ARBA" id="ARBA00013533"/>
    </source>
</evidence>
<feature type="transmembrane region" description="Helical" evidence="11">
    <location>
        <begin position="234"/>
        <end position="255"/>
    </location>
</feature>
<feature type="transmembrane region" description="Helical" evidence="11">
    <location>
        <begin position="195"/>
        <end position="222"/>
    </location>
</feature>
<dbReference type="PANTHER" id="PTHR47549:SF3">
    <property type="entry name" value="GOLGI APPARATUS MEMBRANE PROTEIN TVP38"/>
    <property type="match status" value="1"/>
</dbReference>
<name>A0ABZ1D4L9_9TREE</name>
<evidence type="ECO:0000256" key="7">
    <source>
        <dbReference type="ARBA" id="ARBA00022989"/>
    </source>
</evidence>
<keyword evidence="9 11" id="KW-0472">Membrane</keyword>
<dbReference type="InterPro" id="IPR051076">
    <property type="entry name" value="Golgi_membrane_TVP38/TMEM64"/>
</dbReference>
<evidence type="ECO:0000259" key="12">
    <source>
        <dbReference type="Pfam" id="PF09335"/>
    </source>
</evidence>
<dbReference type="Pfam" id="PF09335">
    <property type="entry name" value="VTT_dom"/>
    <property type="match status" value="1"/>
</dbReference>